<dbReference type="AlphaFoldDB" id="A0A318SMH0"/>
<dbReference type="InterPro" id="IPR002541">
    <property type="entry name" value="Cyt_c_assembly"/>
</dbReference>
<evidence type="ECO:0000256" key="2">
    <source>
        <dbReference type="ARBA" id="ARBA00009186"/>
    </source>
</evidence>
<dbReference type="GO" id="GO:0005886">
    <property type="term" value="C:plasma membrane"/>
    <property type="evidence" value="ECO:0007669"/>
    <property type="project" value="UniProtKB-SubCell"/>
</dbReference>
<evidence type="ECO:0000256" key="5">
    <source>
        <dbReference type="ARBA" id="ARBA00022692"/>
    </source>
</evidence>
<dbReference type="EMBL" id="QJSX01000002">
    <property type="protein sequence ID" value="PYE55873.1"/>
    <property type="molecule type" value="Genomic_DNA"/>
</dbReference>
<feature type="transmembrane region" description="Helical" evidence="10">
    <location>
        <begin position="360"/>
        <end position="383"/>
    </location>
</feature>
<evidence type="ECO:0000256" key="3">
    <source>
        <dbReference type="ARBA" id="ARBA00022475"/>
    </source>
</evidence>
<evidence type="ECO:0000313" key="14">
    <source>
        <dbReference type="Proteomes" id="UP000248326"/>
    </source>
</evidence>
<reference evidence="13 14" key="1">
    <citation type="submission" date="2018-06" db="EMBL/GenBank/DDBJ databases">
        <title>Genomic Encyclopedia of Type Strains, Phase IV (KMG-IV): sequencing the most valuable type-strain genomes for metagenomic binning, comparative biology and taxonomic classification.</title>
        <authorList>
            <person name="Goeker M."/>
        </authorList>
    </citation>
    <scope>NUCLEOTIDE SEQUENCE [LARGE SCALE GENOMIC DNA]</scope>
    <source>
        <strain evidence="13 14">DSM 18048</strain>
    </source>
</reference>
<dbReference type="Pfam" id="PF01578">
    <property type="entry name" value="Cytochrom_C_asm"/>
    <property type="match status" value="1"/>
</dbReference>
<evidence type="ECO:0000256" key="10">
    <source>
        <dbReference type="SAM" id="Phobius"/>
    </source>
</evidence>
<gene>
    <name evidence="13" type="ORF">DES52_102239</name>
</gene>
<feature type="transmembrane region" description="Helical" evidence="10">
    <location>
        <begin position="498"/>
        <end position="516"/>
    </location>
</feature>
<feature type="transmembrane region" description="Helical" evidence="10">
    <location>
        <begin position="218"/>
        <end position="239"/>
    </location>
</feature>
<proteinExistence type="inferred from homology"/>
<feature type="transmembrane region" description="Helical" evidence="10">
    <location>
        <begin position="321"/>
        <end position="339"/>
    </location>
</feature>
<evidence type="ECO:0000259" key="12">
    <source>
        <dbReference type="Pfam" id="PF16327"/>
    </source>
</evidence>
<dbReference type="Proteomes" id="UP000248326">
    <property type="component" value="Unassembled WGS sequence"/>
</dbReference>
<feature type="transmembrane region" description="Helical" evidence="10">
    <location>
        <begin position="283"/>
        <end position="301"/>
    </location>
</feature>
<keyword evidence="14" id="KW-1185">Reference proteome</keyword>
<feature type="transmembrane region" description="Helical" evidence="10">
    <location>
        <begin position="398"/>
        <end position="420"/>
    </location>
</feature>
<dbReference type="PRINTS" id="PR01410">
    <property type="entry name" value="CCBIOGENESIS"/>
</dbReference>
<feature type="transmembrane region" description="Helical" evidence="10">
    <location>
        <begin position="255"/>
        <end position="271"/>
    </location>
</feature>
<dbReference type="InterPro" id="IPR003567">
    <property type="entry name" value="Cyt_c_biogenesis"/>
</dbReference>
<dbReference type="InterPro" id="IPR003568">
    <property type="entry name" value="Cyt_c_biogenesis_CcmF"/>
</dbReference>
<dbReference type="InterPro" id="IPR032523">
    <property type="entry name" value="CcmF_C"/>
</dbReference>
<keyword evidence="3" id="KW-1003">Cell membrane</keyword>
<evidence type="ECO:0000256" key="4">
    <source>
        <dbReference type="ARBA" id="ARBA00022519"/>
    </source>
</evidence>
<dbReference type="RefSeq" id="WP_245900666.1">
    <property type="nucleotide sequence ID" value="NZ_QJSX01000002.1"/>
</dbReference>
<dbReference type="GO" id="GO:0020037">
    <property type="term" value="F:heme binding"/>
    <property type="evidence" value="ECO:0007669"/>
    <property type="project" value="InterPro"/>
</dbReference>
<keyword evidence="6" id="KW-0201">Cytochrome c-type biogenesis</keyword>
<accession>A0A318SMH0</accession>
<dbReference type="PANTHER" id="PTHR43653">
    <property type="entry name" value="CYTOCHROME C ASSEMBLY PROTEIN-RELATED"/>
    <property type="match status" value="1"/>
</dbReference>
<dbReference type="GO" id="GO:0017004">
    <property type="term" value="P:cytochrome complex assembly"/>
    <property type="evidence" value="ECO:0007669"/>
    <property type="project" value="UniProtKB-KW"/>
</dbReference>
<dbReference type="GO" id="GO:0015232">
    <property type="term" value="F:heme transmembrane transporter activity"/>
    <property type="evidence" value="ECO:0007669"/>
    <property type="project" value="InterPro"/>
</dbReference>
<feature type="transmembrane region" description="Helical" evidence="10">
    <location>
        <begin position="12"/>
        <end position="39"/>
    </location>
</feature>
<keyword evidence="4" id="KW-0997">Cell inner membrane</keyword>
<feature type="domain" description="Cytochrome c assembly protein" evidence="11">
    <location>
        <begin position="99"/>
        <end position="304"/>
    </location>
</feature>
<evidence type="ECO:0000256" key="6">
    <source>
        <dbReference type="ARBA" id="ARBA00022748"/>
    </source>
</evidence>
<dbReference type="PRINTS" id="PR01411">
    <property type="entry name" value="CCMFBIOGNSIS"/>
</dbReference>
<evidence type="ECO:0000256" key="9">
    <source>
        <dbReference type="ARBA" id="ARBA00037230"/>
    </source>
</evidence>
<sequence length="657" mass="71311">MLNLISFDLSPLGAFGQVALLAALAFTLSGFSLAVLGGVRRDDRLTESASRVTWAVFGFATLALIALWSALLRDDFSVRFVADHSMTVSPLWVKIVSLWGALEGSILLWAWLLALFTFLVATVAKKDALKPWVLASMFVSLLFFVGVNATVASPFTPVANPPAQGAGPNPLLQNHWMMAVHPVLMYIGFVGLAVPFAYGVAALLTGRTGNLWLVQTRRWTLVAWAFLTAAIVAGGWWSYEVLGWGGYWAWDPVENASFVPWLLATAFLHSLQVQERRRILVRWNVWLIVAAYAATILGTFLNRSGVVQSVHAFGNGPVGPVFLGFFGVLILGGLVLATWRAPLLRDEHSVDQPVSREGAYLAGNVVFLVFAIMVVVGTLFPAFVEAIQGTRISVGPPFFNVFAIPLGLLILFLMGVGPLLPWRRAPGEKLLNALRFPALMFVLAVLTGLAVGAHEIGVLLTCGLVAYNIAGLAQLTVRAARQRRAGLVTLVREQPRRYGAYLAHLGIAIVALGFAFSGTYRAETIVTLEQNKAHKALHERLTFLGLGTERLPDRQSVYARVLVDGVEYRPRNNAYVTSRDPVATPAVRYALLGDTYLVVTAYDAKGAWVNIRLIESPLVSWIWWGTLVVVLGAGLTLAAPAPARVPSRSTRVAPATD</sequence>
<evidence type="ECO:0000259" key="11">
    <source>
        <dbReference type="Pfam" id="PF01578"/>
    </source>
</evidence>
<feature type="transmembrane region" description="Helical" evidence="10">
    <location>
        <begin position="432"/>
        <end position="450"/>
    </location>
</feature>
<comment type="function">
    <text evidence="9">Required for the biogenesis of c-type cytochromes. Possible subunit of a heme lyase.</text>
</comment>
<organism evidence="13 14">
    <name type="scientific">Deinococcus yavapaiensis KR-236</name>
    <dbReference type="NCBI Taxonomy" id="694435"/>
    <lineage>
        <taxon>Bacteria</taxon>
        <taxon>Thermotogati</taxon>
        <taxon>Deinococcota</taxon>
        <taxon>Deinococci</taxon>
        <taxon>Deinococcales</taxon>
        <taxon>Deinococcaceae</taxon>
        <taxon>Deinococcus</taxon>
    </lineage>
</organism>
<feature type="transmembrane region" description="Helical" evidence="10">
    <location>
        <begin position="456"/>
        <end position="477"/>
    </location>
</feature>
<protein>
    <submittedName>
        <fullName evidence="13">Cytochrome c-type biogenesis protein CcmF</fullName>
    </submittedName>
</protein>
<dbReference type="Pfam" id="PF16327">
    <property type="entry name" value="CcmF_C"/>
    <property type="match status" value="1"/>
</dbReference>
<dbReference type="PANTHER" id="PTHR43653:SF1">
    <property type="entry name" value="CYTOCHROME C-TYPE BIOGENESIS PROTEIN CCMF"/>
    <property type="match status" value="1"/>
</dbReference>
<feature type="transmembrane region" description="Helical" evidence="10">
    <location>
        <begin position="132"/>
        <end position="152"/>
    </location>
</feature>
<feature type="domain" description="Cytochrome c-type biogenesis protein CcmF C-terminal" evidence="12">
    <location>
        <begin position="323"/>
        <end position="637"/>
    </location>
</feature>
<comment type="subcellular location">
    <subcellularLocation>
        <location evidence="1">Cell inner membrane</location>
        <topology evidence="1">Multi-pass membrane protein</topology>
    </subcellularLocation>
</comment>
<feature type="transmembrane region" description="Helical" evidence="10">
    <location>
        <begin position="51"/>
        <end position="71"/>
    </location>
</feature>
<feature type="transmembrane region" description="Helical" evidence="10">
    <location>
        <begin position="91"/>
        <end position="120"/>
    </location>
</feature>
<evidence type="ECO:0000256" key="8">
    <source>
        <dbReference type="ARBA" id="ARBA00023136"/>
    </source>
</evidence>
<comment type="similarity">
    <text evidence="2">Belongs to the CcmF/CycK/Ccl1/NrfE/CcsA family.</text>
</comment>
<feature type="transmembrane region" description="Helical" evidence="10">
    <location>
        <begin position="183"/>
        <end position="206"/>
    </location>
</feature>
<comment type="caution">
    <text evidence="13">The sequence shown here is derived from an EMBL/GenBank/DDBJ whole genome shotgun (WGS) entry which is preliminary data.</text>
</comment>
<feature type="transmembrane region" description="Helical" evidence="10">
    <location>
        <begin position="621"/>
        <end position="641"/>
    </location>
</feature>
<keyword evidence="8 10" id="KW-0472">Membrane</keyword>
<evidence type="ECO:0000256" key="1">
    <source>
        <dbReference type="ARBA" id="ARBA00004429"/>
    </source>
</evidence>
<keyword evidence="5 10" id="KW-0812">Transmembrane</keyword>
<keyword evidence="7 10" id="KW-1133">Transmembrane helix</keyword>
<name>A0A318SMH0_9DEIO</name>
<evidence type="ECO:0000256" key="7">
    <source>
        <dbReference type="ARBA" id="ARBA00022989"/>
    </source>
</evidence>
<evidence type="ECO:0000313" key="13">
    <source>
        <dbReference type="EMBL" id="PYE55873.1"/>
    </source>
</evidence>